<dbReference type="InterPro" id="IPR052025">
    <property type="entry name" value="Xyloglucanase_GH74"/>
</dbReference>
<dbReference type="GO" id="GO:0030245">
    <property type="term" value="P:cellulose catabolic process"/>
    <property type="evidence" value="ECO:0007669"/>
    <property type="project" value="UniProtKB-KW"/>
</dbReference>
<evidence type="ECO:0000256" key="5">
    <source>
        <dbReference type="ARBA" id="ARBA00023295"/>
    </source>
</evidence>
<keyword evidence="3" id="KW-0136">Cellulose degradation</keyword>
<dbReference type="GO" id="GO:0005576">
    <property type="term" value="C:extracellular region"/>
    <property type="evidence" value="ECO:0007669"/>
    <property type="project" value="InterPro"/>
</dbReference>
<dbReference type="PANTHER" id="PTHR43739:SF2">
    <property type="entry name" value="OLIGOXYLOGLUCAN-REDUCING END-SPECIFIC XYLOGLUCANASE-RELATED"/>
    <property type="match status" value="1"/>
</dbReference>
<feature type="chain" id="PRO_5041370470" evidence="9">
    <location>
        <begin position="20"/>
        <end position="851"/>
    </location>
</feature>
<evidence type="ECO:0000313" key="12">
    <source>
        <dbReference type="Proteomes" id="UP001174691"/>
    </source>
</evidence>
<dbReference type="EMBL" id="JANBVN010000012">
    <property type="protein sequence ID" value="KAJ9162390.1"/>
    <property type="molecule type" value="Genomic_DNA"/>
</dbReference>
<evidence type="ECO:0000256" key="7">
    <source>
        <dbReference type="ARBA" id="ARBA00037986"/>
    </source>
</evidence>
<dbReference type="InterPro" id="IPR000254">
    <property type="entry name" value="CBD"/>
</dbReference>
<dbReference type="InterPro" id="IPR015943">
    <property type="entry name" value="WD40/YVTN_repeat-like_dom_sf"/>
</dbReference>
<name>A0AA38S024_9PEZI</name>
<evidence type="ECO:0000256" key="6">
    <source>
        <dbReference type="ARBA" id="ARBA00023326"/>
    </source>
</evidence>
<keyword evidence="6" id="KW-0624">Polysaccharide degradation</keyword>
<evidence type="ECO:0000256" key="9">
    <source>
        <dbReference type="SAM" id="SignalP"/>
    </source>
</evidence>
<comment type="similarity">
    <text evidence="7">Belongs to the glycosyl hydrolase 74 family.</text>
</comment>
<dbReference type="GO" id="GO:0016798">
    <property type="term" value="F:hydrolase activity, acting on glycosyl bonds"/>
    <property type="evidence" value="ECO:0007669"/>
    <property type="project" value="UniProtKB-KW"/>
</dbReference>
<dbReference type="PROSITE" id="PS00562">
    <property type="entry name" value="CBM1_1"/>
    <property type="match status" value="1"/>
</dbReference>
<protein>
    <submittedName>
        <fullName evidence="11">Glycoside hydrolase family 74 protein</fullName>
    </submittedName>
</protein>
<keyword evidence="4" id="KW-0119">Carbohydrate metabolism</keyword>
<evidence type="ECO:0000256" key="3">
    <source>
        <dbReference type="ARBA" id="ARBA00023001"/>
    </source>
</evidence>
<proteinExistence type="inferred from homology"/>
<keyword evidence="1 9" id="KW-0732">Signal</keyword>
<comment type="caution">
    <text evidence="11">The sequence shown here is derived from an EMBL/GenBank/DDBJ whole genome shotgun (WGS) entry which is preliminary data.</text>
</comment>
<organism evidence="11 12">
    <name type="scientific">Coniochaeta hoffmannii</name>
    <dbReference type="NCBI Taxonomy" id="91930"/>
    <lineage>
        <taxon>Eukaryota</taxon>
        <taxon>Fungi</taxon>
        <taxon>Dikarya</taxon>
        <taxon>Ascomycota</taxon>
        <taxon>Pezizomycotina</taxon>
        <taxon>Sordariomycetes</taxon>
        <taxon>Sordariomycetidae</taxon>
        <taxon>Coniochaetales</taxon>
        <taxon>Coniochaetaceae</taxon>
        <taxon>Coniochaeta</taxon>
    </lineage>
</organism>
<dbReference type="Gene3D" id="2.130.10.10">
    <property type="entry name" value="YVTN repeat-like/Quinoprotein amine dehydrogenase"/>
    <property type="match status" value="2"/>
</dbReference>
<dbReference type="GO" id="GO:0010411">
    <property type="term" value="P:xyloglucan metabolic process"/>
    <property type="evidence" value="ECO:0007669"/>
    <property type="project" value="TreeGrafter"/>
</dbReference>
<evidence type="ECO:0000256" key="8">
    <source>
        <dbReference type="SAM" id="MobiDB-lite"/>
    </source>
</evidence>
<sequence length="851" mass="88462">MKYLHTAQLLLVAAASARAALTWQNVKIGGGGGFVPGIVFHPQTKGVAYARTDIGGLYRLNADDSWTAVTDSIATDAGWNKWGVDAVALDPSDANKVYAAVGMYTNSWDPNNGAIIRSSDKGATWSTSTLSFKVGGNMPGRGMGERLAVDPQNSKILYFGARSGNGLWKSTDAGVTWTKVSNFTAVGTFIPDATDTSGYNSDKVGLAWITFDSTSSLLNGATSRIFVGTADNTTASVYVSNDAGATWSPVAGQPGKYFPHKGKLQPTEKAIYITYADGAGPYDGTLGAVYRYDITAGTWKDITPVSGGDLYFGFGGLGLDMQEPGTLVVASLNSWWPDAQLFRSTDSGTTWSKIWEWASYPTQNLYYGISTAKAPWVDPFINADTKHLGWMIETLEIDPLDSDHWLYGTGLTLFGGHDLTKWDTTHNVTIQVLADGIEEMSVQDLQSAPSGPELLVAVGDDNGFTFKSADVLTTSPATYWQNPTYATSTSVDYAGNKPSNVVRVGNAASASVQQIGVSTDGGATWNIDYAAAAGGPYGGTVTYSADADTVVWSTSSNGVLRSQNQGTFSAVASLPSGAVIASDKRKNTYFYGGSGATFYVSSDTGSNFSKGGALGSATSVRDITVHPTTAGEVWVSTDVGIFKSSDFGATFVQAGAGLRDTQQIALGLGSGSTWNVYAFGNGSAGNKLYASSDSGASWTDIQGSQGFGSIASCKLAGSANKANQVYVGTNGRGVFYASGAIAGGDDGTSSATSVKPSTTTSKVSTTGVSVTSKPASTTTSTTIRSTSTTLATTVRSSASTSKTSTSAGSSPTSTAVAQHWAQCGGIGWTGPTACASGYACQKQNDYYSQCL</sequence>
<dbReference type="SUPFAM" id="SSF110296">
    <property type="entry name" value="Oligoxyloglucan reducing end-specific cellobiohydrolase"/>
    <property type="match status" value="2"/>
</dbReference>
<feature type="region of interest" description="Disordered" evidence="8">
    <location>
        <begin position="745"/>
        <end position="812"/>
    </location>
</feature>
<evidence type="ECO:0000256" key="2">
    <source>
        <dbReference type="ARBA" id="ARBA00022801"/>
    </source>
</evidence>
<dbReference type="InterPro" id="IPR035971">
    <property type="entry name" value="CBD_sf"/>
</dbReference>
<dbReference type="AlphaFoldDB" id="A0AA38S024"/>
<evidence type="ECO:0000259" key="10">
    <source>
        <dbReference type="PROSITE" id="PS51164"/>
    </source>
</evidence>
<dbReference type="SUPFAM" id="SSF57180">
    <property type="entry name" value="Cellulose-binding domain"/>
    <property type="match status" value="1"/>
</dbReference>
<keyword evidence="12" id="KW-1185">Reference proteome</keyword>
<dbReference type="Proteomes" id="UP001174691">
    <property type="component" value="Unassembled WGS sequence"/>
</dbReference>
<gene>
    <name evidence="11" type="ORF">NKR19_g1374</name>
</gene>
<feature type="compositionally biased region" description="Low complexity" evidence="8">
    <location>
        <begin position="748"/>
        <end position="812"/>
    </location>
</feature>
<dbReference type="FunFam" id="2.130.10.10:FF:000534">
    <property type="entry name" value="Xyloglucanase Xgh74A"/>
    <property type="match status" value="1"/>
</dbReference>
<feature type="signal peptide" evidence="9">
    <location>
        <begin position="1"/>
        <end position="19"/>
    </location>
</feature>
<evidence type="ECO:0000313" key="11">
    <source>
        <dbReference type="EMBL" id="KAJ9162390.1"/>
    </source>
</evidence>
<dbReference type="SMART" id="SM00236">
    <property type="entry name" value="fCBD"/>
    <property type="match status" value="1"/>
</dbReference>
<keyword evidence="2 11" id="KW-0378">Hydrolase</keyword>
<accession>A0AA38S024</accession>
<evidence type="ECO:0000256" key="1">
    <source>
        <dbReference type="ARBA" id="ARBA00022729"/>
    </source>
</evidence>
<keyword evidence="5" id="KW-0326">Glycosidase</keyword>
<dbReference type="Pfam" id="PF00734">
    <property type="entry name" value="CBM_1"/>
    <property type="match status" value="1"/>
</dbReference>
<dbReference type="PANTHER" id="PTHR43739">
    <property type="entry name" value="XYLOGLUCANASE (EUROFUNG)"/>
    <property type="match status" value="1"/>
</dbReference>
<dbReference type="GO" id="GO:0030248">
    <property type="term" value="F:cellulose binding"/>
    <property type="evidence" value="ECO:0007669"/>
    <property type="project" value="InterPro"/>
</dbReference>
<feature type="domain" description="CBM1" evidence="10">
    <location>
        <begin position="815"/>
        <end position="851"/>
    </location>
</feature>
<reference evidence="11" key="1">
    <citation type="submission" date="2022-07" db="EMBL/GenBank/DDBJ databases">
        <title>Fungi with potential for degradation of polypropylene.</title>
        <authorList>
            <person name="Gostincar C."/>
        </authorList>
    </citation>
    <scope>NUCLEOTIDE SEQUENCE</scope>
    <source>
        <strain evidence="11">EXF-13287</strain>
    </source>
</reference>
<dbReference type="PROSITE" id="PS51164">
    <property type="entry name" value="CBM1_2"/>
    <property type="match status" value="1"/>
</dbReference>
<evidence type="ECO:0000256" key="4">
    <source>
        <dbReference type="ARBA" id="ARBA00023277"/>
    </source>
</evidence>